<protein>
    <submittedName>
        <fullName evidence="7">Serine/threonine protein phosphatase</fullName>
    </submittedName>
</protein>
<evidence type="ECO:0000256" key="5">
    <source>
        <dbReference type="SAM" id="MobiDB-lite"/>
    </source>
</evidence>
<dbReference type="AlphaFoldDB" id="A0A482T6K3"/>
<gene>
    <name evidence="7" type="ORF">ELS19_04630</name>
</gene>
<feature type="region of interest" description="Disordered" evidence="5">
    <location>
        <begin position="1"/>
        <end position="34"/>
    </location>
</feature>
<evidence type="ECO:0000256" key="2">
    <source>
        <dbReference type="ARBA" id="ARBA00022801"/>
    </source>
</evidence>
<dbReference type="InterPro" id="IPR050884">
    <property type="entry name" value="CNP_phosphodiesterase-III"/>
</dbReference>
<comment type="similarity">
    <text evidence="4">Belongs to the cyclic nucleotide phosphodiesterase class-III family.</text>
</comment>
<name>A0A482T6K3_9EURY</name>
<evidence type="ECO:0000313" key="7">
    <source>
        <dbReference type="EMBL" id="RYJ13320.1"/>
    </source>
</evidence>
<keyword evidence="3" id="KW-0408">Iron</keyword>
<evidence type="ECO:0000256" key="4">
    <source>
        <dbReference type="ARBA" id="ARBA00025742"/>
    </source>
</evidence>
<dbReference type="RefSeq" id="WP_129783771.1">
    <property type="nucleotide sequence ID" value="NZ_RZHH01000002.1"/>
</dbReference>
<keyword evidence="1" id="KW-0479">Metal-binding</keyword>
<evidence type="ECO:0000256" key="3">
    <source>
        <dbReference type="ARBA" id="ARBA00023004"/>
    </source>
</evidence>
<accession>A0A482T6K3</accession>
<dbReference type="Gene3D" id="3.60.21.10">
    <property type="match status" value="1"/>
</dbReference>
<dbReference type="PANTHER" id="PTHR42988">
    <property type="entry name" value="PHOSPHOHYDROLASE"/>
    <property type="match status" value="1"/>
</dbReference>
<proteinExistence type="inferred from homology"/>
<feature type="compositionally biased region" description="Polar residues" evidence="5">
    <location>
        <begin position="1"/>
        <end position="12"/>
    </location>
</feature>
<dbReference type="Proteomes" id="UP000294028">
    <property type="component" value="Unassembled WGS sequence"/>
</dbReference>
<dbReference type="InterPro" id="IPR029052">
    <property type="entry name" value="Metallo-depent_PP-like"/>
</dbReference>
<dbReference type="GO" id="GO:0016787">
    <property type="term" value="F:hydrolase activity"/>
    <property type="evidence" value="ECO:0007669"/>
    <property type="project" value="UniProtKB-KW"/>
</dbReference>
<dbReference type="Pfam" id="PF00149">
    <property type="entry name" value="Metallophos"/>
    <property type="match status" value="1"/>
</dbReference>
<organism evidence="7 8">
    <name type="scientific">Halogeometricum borinquense</name>
    <dbReference type="NCBI Taxonomy" id="60847"/>
    <lineage>
        <taxon>Archaea</taxon>
        <taxon>Methanobacteriati</taxon>
        <taxon>Methanobacteriota</taxon>
        <taxon>Stenosarchaea group</taxon>
        <taxon>Halobacteria</taxon>
        <taxon>Halobacteriales</taxon>
        <taxon>Haloferacaceae</taxon>
        <taxon>Halogeometricum</taxon>
    </lineage>
</organism>
<sequence length="344" mass="36988">MRDGSTGVSADQRTPPAADAGPLLARLRQPTSHTRTRIAVVSDPHLTPTATGTWKVYHRTETRLRAAIAAINDLNVDATLSLGDLTRDGHPEEFDCVDELLADLDTPFVSVPGNHDVPKQWDDYEAPTVDEFGARYARGAFPFHVSVGGVDLIGLDTASGDGTLYDSHEGLVPSEHVAWLDETLSEVESPIVASHHNVFHPRKHTGQFADEDFYQLRNADEVVEVLSSGGDPLVLSGHIHWPATARRGGVREIIAPATCSFPQAAILLDVGPLGTEVRMVPLAGPNGVAEAYSLAQTGNAHGQSIVSHADRGVLTDFPLVDEFEWTANTRADVAADVPGAVRWR</sequence>
<dbReference type="EMBL" id="RZHH01000002">
    <property type="protein sequence ID" value="RYJ13320.1"/>
    <property type="molecule type" value="Genomic_DNA"/>
</dbReference>
<dbReference type="PANTHER" id="PTHR42988:SF2">
    <property type="entry name" value="CYCLIC NUCLEOTIDE PHOSPHODIESTERASE CBUA0032-RELATED"/>
    <property type="match status" value="1"/>
</dbReference>
<dbReference type="SUPFAM" id="SSF56300">
    <property type="entry name" value="Metallo-dependent phosphatases"/>
    <property type="match status" value="1"/>
</dbReference>
<evidence type="ECO:0000259" key="6">
    <source>
        <dbReference type="Pfam" id="PF00149"/>
    </source>
</evidence>
<evidence type="ECO:0000256" key="1">
    <source>
        <dbReference type="ARBA" id="ARBA00022723"/>
    </source>
</evidence>
<feature type="domain" description="Calcineurin-like phosphoesterase" evidence="6">
    <location>
        <begin position="37"/>
        <end position="242"/>
    </location>
</feature>
<dbReference type="GO" id="GO:0046872">
    <property type="term" value="F:metal ion binding"/>
    <property type="evidence" value="ECO:0007669"/>
    <property type="project" value="UniProtKB-KW"/>
</dbReference>
<comment type="caution">
    <text evidence="7">The sequence shown here is derived from an EMBL/GenBank/DDBJ whole genome shotgun (WGS) entry which is preliminary data.</text>
</comment>
<keyword evidence="2" id="KW-0378">Hydrolase</keyword>
<evidence type="ECO:0000313" key="8">
    <source>
        <dbReference type="Proteomes" id="UP000294028"/>
    </source>
</evidence>
<reference evidence="7 8" key="1">
    <citation type="submission" date="2018-12" db="EMBL/GenBank/DDBJ databases">
        <title>Genome analysis provides insights into bioremediation potentialities of Halogeometricum borinquense strain N11.</title>
        <authorList>
            <person name="Najjari A."/>
            <person name="Youssef N."/>
            <person name="Fhoula I."/>
            <person name="Ben Dhia O."/>
            <person name="Mahjoubi M."/>
            <person name="Ouzari H.I."/>
            <person name="Cherif A."/>
        </authorList>
    </citation>
    <scope>NUCLEOTIDE SEQUENCE [LARGE SCALE GENOMIC DNA]</scope>
    <source>
        <strain evidence="7 8">N11</strain>
    </source>
</reference>
<dbReference type="InterPro" id="IPR004843">
    <property type="entry name" value="Calcineurin-like_PHP"/>
</dbReference>